<reference evidence="2" key="1">
    <citation type="journal article" date="2019" name="Int. J. Syst. Evol. Microbiol.">
        <title>The Global Catalogue of Microorganisms (GCM) 10K type strain sequencing project: providing services to taxonomists for standard genome sequencing and annotation.</title>
        <authorList>
            <consortium name="The Broad Institute Genomics Platform"/>
            <consortium name="The Broad Institute Genome Sequencing Center for Infectious Disease"/>
            <person name="Wu L."/>
            <person name="Ma J."/>
        </authorList>
    </citation>
    <scope>NUCLEOTIDE SEQUENCE [LARGE SCALE GENOMIC DNA]</scope>
    <source>
        <strain evidence="2">JCM 18055</strain>
    </source>
</reference>
<accession>A0ABP8WNN2</accession>
<organism evidence="1 2">
    <name type="scientific">Pseudonocardia yuanmonensis</name>
    <dbReference type="NCBI Taxonomy" id="1095914"/>
    <lineage>
        <taxon>Bacteria</taxon>
        <taxon>Bacillati</taxon>
        <taxon>Actinomycetota</taxon>
        <taxon>Actinomycetes</taxon>
        <taxon>Pseudonocardiales</taxon>
        <taxon>Pseudonocardiaceae</taxon>
        <taxon>Pseudonocardia</taxon>
    </lineage>
</organism>
<dbReference type="EMBL" id="BAABIC010000009">
    <property type="protein sequence ID" value="GAA4691978.1"/>
    <property type="molecule type" value="Genomic_DNA"/>
</dbReference>
<name>A0ABP8WNN2_9PSEU</name>
<comment type="caution">
    <text evidence="1">The sequence shown here is derived from an EMBL/GenBank/DDBJ whole genome shotgun (WGS) entry which is preliminary data.</text>
</comment>
<evidence type="ECO:0000313" key="2">
    <source>
        <dbReference type="Proteomes" id="UP001500325"/>
    </source>
</evidence>
<sequence length="63" mass="6713">MPATVREENRLNCWKIIPTSARSARSPRSPSVPVSRPATVTVPAVGSSSALTMRTNVLLPAPE</sequence>
<proteinExistence type="predicted"/>
<evidence type="ECO:0000313" key="1">
    <source>
        <dbReference type="EMBL" id="GAA4691978.1"/>
    </source>
</evidence>
<dbReference type="Proteomes" id="UP001500325">
    <property type="component" value="Unassembled WGS sequence"/>
</dbReference>
<protein>
    <submittedName>
        <fullName evidence="1">Uncharacterized protein</fullName>
    </submittedName>
</protein>
<gene>
    <name evidence="1" type="ORF">GCM10023215_31240</name>
</gene>
<keyword evidence="2" id="KW-1185">Reference proteome</keyword>